<keyword evidence="3" id="KW-1185">Reference proteome</keyword>
<feature type="region of interest" description="Disordered" evidence="1">
    <location>
        <begin position="928"/>
        <end position="976"/>
    </location>
</feature>
<dbReference type="Proteomes" id="UP000053447">
    <property type="component" value="Unassembled WGS sequence"/>
</dbReference>
<protein>
    <recommendedName>
        <fullName evidence="4">Inner centromere protein ARK-binding domain-containing protein</fullName>
    </recommendedName>
</protein>
<dbReference type="OrthoDB" id="6123at2759"/>
<sequence>MKIDPNEIGSSSWIFQEIKYLSDLSNEKLDNFFLAITESLEWINEYMEDVVNFCESAFCDNFKMLSPASAQQLLTYEKDSCDTASQTYSIQKPILFKNIGFAVVSSPLKNFKEDESTNISENIDIDYEDDILRESCNDDFSMMETNNEQNINLKYDSSSRVMEMITEEDEVDVDEEILDIVEMKESPKSNKLEIMHSSISKDHSIASSEKKHLQSNSSHSFCFSEDSLMAADIEESIESKKDITNASKYKNVISPIQNLNLSCHLDSQNVSSFGVHSGSTSIVHSHFSPPTNSVNMTSFASPVVMSSLNFVSLPPREPLNTKKSLGKRISQHGSFCETTKIQKTLDSKLLGILKNEKQGDNCILENKSLEVLQKQNYVFDGILEKKSTFNEIDPLNAGEQRLKTVFTNGSQRIHEALNSLRTAKPVSEHFKPVFTEQKLQTDVGIKLKELDENSMSLNKKNNTVDNVIIGLDLGETVSSKNEEYFTSKIDVNNSIDISIEQKEQLSSFNSGDNKSNTESTDEKQIVLNKSDDTFRHRTSIINMPTISVIGAIQAARNSAAQVIRKATSVFFSPSLKKISRESLGKFSADSLESLDNLHDENVCPETIIGLECETDSEKNNEVSKNTIYKTNIESNNIIETMHNSIKIPDYRKEGSIDEIQFLVKKSSSNLSDSISHETNAVNKVGSQGFSCKILKKISPSQQAKLNNLNPTPVIKNKPVSIKVTTASQRQVDLMEKRKMQKTNLRTSSKQDLNTHFSQNQENCSTKDPVQYNISHSQEPSILAQSRPQKRLIVSKGIKALTAATIARKKEQEEKDRKLAHKKEIERKRQENLKKQEESKKQEQWHREDTQRKLQHEKINDIKKKPILETNEHSSSMTKKTPIKSSEKNTRGPLEDIINNDGKNRETLNAENKPFKRVLQDELVQENWGTFSTSNKPAFQEAKKRKTDEHSQKTATTSSNHIPAAKNNSKDSRFSRTQAKEKGLHFHLQVIPQKQTKSLQNRYPGNQQPFPLKTTKNTGPMVDSVKFSSDNIRFGGDSSKPCSTQQFPPPESIELPEIDSE</sequence>
<evidence type="ECO:0008006" key="4">
    <source>
        <dbReference type="Google" id="ProtNLM"/>
    </source>
</evidence>
<feature type="compositionally biased region" description="Basic and acidic residues" evidence="1">
    <location>
        <begin position="807"/>
        <end position="871"/>
    </location>
</feature>
<accession>A0A0W4ZTS8</accession>
<dbReference type="STRING" id="1408657.A0A0W4ZTS8"/>
<dbReference type="RefSeq" id="XP_018230486.1">
    <property type="nucleotide sequence ID" value="XM_018373318.1"/>
</dbReference>
<dbReference type="EMBL" id="LFWA01000004">
    <property type="protein sequence ID" value="KTW31794.1"/>
    <property type="molecule type" value="Genomic_DNA"/>
</dbReference>
<evidence type="ECO:0000256" key="1">
    <source>
        <dbReference type="SAM" id="MobiDB-lite"/>
    </source>
</evidence>
<feature type="region of interest" description="Disordered" evidence="1">
    <location>
        <begin position="994"/>
        <end position="1060"/>
    </location>
</feature>
<evidence type="ECO:0000313" key="2">
    <source>
        <dbReference type="EMBL" id="KTW31794.1"/>
    </source>
</evidence>
<proteinExistence type="predicted"/>
<reference evidence="3" key="1">
    <citation type="journal article" date="2016" name="Nat. Commun.">
        <title>Genome analysis of three Pneumocystis species reveals adaptation mechanisms to life exclusively in mammalian hosts.</title>
        <authorList>
            <person name="Ma L."/>
            <person name="Chen Z."/>
            <person name="Huang D.W."/>
            <person name="Kutty G."/>
            <person name="Ishihara M."/>
            <person name="Wang H."/>
            <person name="Abouelleil A."/>
            <person name="Bishop L."/>
            <person name="Davey E."/>
            <person name="Deng R."/>
            <person name="Deng X."/>
            <person name="Fan L."/>
            <person name="Fantoni G."/>
            <person name="Fitzgerald M."/>
            <person name="Gogineni E."/>
            <person name="Goldberg J.M."/>
            <person name="Handley G."/>
            <person name="Hu X."/>
            <person name="Huber C."/>
            <person name="Jiao X."/>
            <person name="Jones K."/>
            <person name="Levin J.Z."/>
            <person name="Liu Y."/>
            <person name="Macdonald P."/>
            <person name="Melnikov A."/>
            <person name="Raley C."/>
            <person name="Sassi M."/>
            <person name="Sherman B.T."/>
            <person name="Song X."/>
            <person name="Sykes S."/>
            <person name="Tran B."/>
            <person name="Walsh L."/>
            <person name="Xia Y."/>
            <person name="Yang J."/>
            <person name="Young S."/>
            <person name="Zeng Q."/>
            <person name="Zheng X."/>
            <person name="Stephens R."/>
            <person name="Nusbaum C."/>
            <person name="Birren B.W."/>
            <person name="Azadi P."/>
            <person name="Lempicki R.A."/>
            <person name="Cuomo C.A."/>
            <person name="Kovacs J.A."/>
        </authorList>
    </citation>
    <scope>NUCLEOTIDE SEQUENCE [LARGE SCALE GENOMIC DNA]</scope>
    <source>
        <strain evidence="3">RU7</strain>
    </source>
</reference>
<dbReference type="VEuPathDB" id="FungiDB:T551_01055"/>
<feature type="compositionally biased region" description="Basic and acidic residues" evidence="1">
    <location>
        <begin position="884"/>
        <end position="893"/>
    </location>
</feature>
<feature type="compositionally biased region" description="Polar residues" evidence="1">
    <location>
        <begin position="994"/>
        <end position="1017"/>
    </location>
</feature>
<evidence type="ECO:0000313" key="3">
    <source>
        <dbReference type="Proteomes" id="UP000053447"/>
    </source>
</evidence>
<gene>
    <name evidence="2" type="ORF">T551_01055</name>
</gene>
<name>A0A0W4ZTS8_PNEJ7</name>
<feature type="compositionally biased region" description="Basic and acidic residues" evidence="1">
    <location>
        <begin position="967"/>
        <end position="976"/>
    </location>
</feature>
<feature type="region of interest" description="Disordered" evidence="1">
    <location>
        <begin position="807"/>
        <end position="912"/>
    </location>
</feature>
<dbReference type="GeneID" id="28939573"/>
<dbReference type="AlphaFoldDB" id="A0A0W4ZTS8"/>
<comment type="caution">
    <text evidence="2">The sequence shown here is derived from an EMBL/GenBank/DDBJ whole genome shotgun (WGS) entry which is preliminary data.</text>
</comment>
<organism evidence="2 3">
    <name type="scientific">Pneumocystis jirovecii (strain RU7)</name>
    <name type="common">Human pneumocystis pneumonia agent</name>
    <dbReference type="NCBI Taxonomy" id="1408657"/>
    <lineage>
        <taxon>Eukaryota</taxon>
        <taxon>Fungi</taxon>
        <taxon>Dikarya</taxon>
        <taxon>Ascomycota</taxon>
        <taxon>Taphrinomycotina</taxon>
        <taxon>Pneumocystomycetes</taxon>
        <taxon>Pneumocystaceae</taxon>
        <taxon>Pneumocystis</taxon>
    </lineage>
</organism>